<gene>
    <name evidence="12" type="ORF">ACFPOH_12360</name>
</gene>
<protein>
    <recommendedName>
        <fullName evidence="4">Probable nitronate monooxygenase</fullName>
    </recommendedName>
    <alternativeName>
        <fullName evidence="10">Propionate 3-nitronate monooxygenase</fullName>
    </alternativeName>
</protein>
<evidence type="ECO:0000256" key="3">
    <source>
        <dbReference type="ARBA" id="ARBA00009881"/>
    </source>
</evidence>
<organism evidence="12 13">
    <name type="scientific">Ureibacillus suwonensis</name>
    <dbReference type="NCBI Taxonomy" id="313007"/>
    <lineage>
        <taxon>Bacteria</taxon>
        <taxon>Bacillati</taxon>
        <taxon>Bacillota</taxon>
        <taxon>Bacilli</taxon>
        <taxon>Bacillales</taxon>
        <taxon>Caryophanaceae</taxon>
        <taxon>Ureibacillus</taxon>
    </lineage>
</organism>
<dbReference type="InterPro" id="IPR013785">
    <property type="entry name" value="Aldolase_TIM"/>
</dbReference>
<keyword evidence="6" id="KW-0285">Flavoprotein</keyword>
<dbReference type="SUPFAM" id="SSF51412">
    <property type="entry name" value="Inosine monophosphate dehydrogenase (IMPDH)"/>
    <property type="match status" value="1"/>
</dbReference>
<evidence type="ECO:0000256" key="6">
    <source>
        <dbReference type="ARBA" id="ARBA00022630"/>
    </source>
</evidence>
<evidence type="ECO:0000256" key="8">
    <source>
        <dbReference type="ARBA" id="ARBA00023002"/>
    </source>
</evidence>
<dbReference type="Pfam" id="PF03060">
    <property type="entry name" value="NMO"/>
    <property type="match status" value="1"/>
</dbReference>
<comment type="cofactor">
    <cofactor evidence="1">
        <name>FMN</name>
        <dbReference type="ChEBI" id="CHEBI:58210"/>
    </cofactor>
</comment>
<evidence type="ECO:0000256" key="4">
    <source>
        <dbReference type="ARBA" id="ARBA00013457"/>
    </source>
</evidence>
<keyword evidence="8 12" id="KW-0560">Oxidoreductase</keyword>
<evidence type="ECO:0000256" key="5">
    <source>
        <dbReference type="ARBA" id="ARBA00022575"/>
    </source>
</evidence>
<dbReference type="EMBL" id="JBHSNQ010000164">
    <property type="protein sequence ID" value="MFC5542497.1"/>
    <property type="molecule type" value="Genomic_DNA"/>
</dbReference>
<sequence length="340" mass="37272">MVYLFSNLKYPIIQAPMAGGIATVDLALAVSKIGGLGFLAAGYKTPEAIEEEIYKCKESGLPFGVNLFVPQNDPIDESLYSYKERLEEDFQVPLAIPEPNDDYWTEKLELVKKYKVPYVSFTFGCPSREIIEQLKENGSAAIVTVTNLEEAKMAMGNGADAICLQGADAGGHRATFQNVDEDSNVPLTELIAIIRREIPLPMIAAGGIMNGKDIHLALSAGADAVQLGTAFLCTEESGANPIYKQALKSGEFKETALTRTFSGRLARGLKNEFMVKYESIAPRCYPAVNALTQPIRSKALKDGNPQAMSLWASTRFKEIQQGTVKDVFEKLIRELERCQS</sequence>
<keyword evidence="5" id="KW-0216">Detoxification</keyword>
<proteinExistence type="inferred from homology"/>
<dbReference type="PANTHER" id="PTHR42747">
    <property type="entry name" value="NITRONATE MONOOXYGENASE-RELATED"/>
    <property type="match status" value="1"/>
</dbReference>
<dbReference type="Gene3D" id="3.20.20.70">
    <property type="entry name" value="Aldolase class I"/>
    <property type="match status" value="1"/>
</dbReference>
<evidence type="ECO:0000256" key="11">
    <source>
        <dbReference type="ARBA" id="ARBA00049401"/>
    </source>
</evidence>
<evidence type="ECO:0000256" key="9">
    <source>
        <dbReference type="ARBA" id="ARBA00023033"/>
    </source>
</evidence>
<keyword evidence="7" id="KW-0288">FMN</keyword>
<accession>A0ABW0RHY6</accession>
<evidence type="ECO:0000313" key="13">
    <source>
        <dbReference type="Proteomes" id="UP001595978"/>
    </source>
</evidence>
<dbReference type="GO" id="GO:0016491">
    <property type="term" value="F:oxidoreductase activity"/>
    <property type="evidence" value="ECO:0007669"/>
    <property type="project" value="UniProtKB-KW"/>
</dbReference>
<keyword evidence="13" id="KW-1185">Reference proteome</keyword>
<dbReference type="PANTHER" id="PTHR42747:SF3">
    <property type="entry name" value="NITRONATE MONOOXYGENASE-RELATED"/>
    <property type="match status" value="1"/>
</dbReference>
<reference evidence="13" key="1">
    <citation type="journal article" date="2019" name="Int. J. Syst. Evol. Microbiol.">
        <title>The Global Catalogue of Microorganisms (GCM) 10K type strain sequencing project: providing services to taxonomists for standard genome sequencing and annotation.</title>
        <authorList>
            <consortium name="The Broad Institute Genomics Platform"/>
            <consortium name="The Broad Institute Genome Sequencing Center for Infectious Disease"/>
            <person name="Wu L."/>
            <person name="Ma J."/>
        </authorList>
    </citation>
    <scope>NUCLEOTIDE SEQUENCE [LARGE SCALE GENOMIC DNA]</scope>
    <source>
        <strain evidence="13">CCUG 56331</strain>
    </source>
</reference>
<evidence type="ECO:0000256" key="1">
    <source>
        <dbReference type="ARBA" id="ARBA00001917"/>
    </source>
</evidence>
<dbReference type="RefSeq" id="WP_390309907.1">
    <property type="nucleotide sequence ID" value="NZ_JBHSNQ010000164.1"/>
</dbReference>
<keyword evidence="9" id="KW-0503">Monooxygenase</keyword>
<dbReference type="Proteomes" id="UP001595978">
    <property type="component" value="Unassembled WGS sequence"/>
</dbReference>
<dbReference type="InterPro" id="IPR004136">
    <property type="entry name" value="NMO"/>
</dbReference>
<dbReference type="CDD" id="cd04730">
    <property type="entry name" value="NPD_like"/>
    <property type="match status" value="1"/>
</dbReference>
<comment type="function">
    <text evidence="2">Nitronate monooxygenase that uses molecular oxygen to catalyze the oxidative denitrification of alkyl nitronates. Acts on propionate 3-nitronate (P3N), the presumed physiological substrate. Probably functions in the detoxification of P3N, a metabolic poison produced by plants and fungi as a defense mechanism.</text>
</comment>
<comment type="caution">
    <text evidence="12">The sequence shown here is derived from an EMBL/GenBank/DDBJ whole genome shotgun (WGS) entry which is preliminary data.</text>
</comment>
<name>A0ABW0RHY6_9BACL</name>
<evidence type="ECO:0000256" key="2">
    <source>
        <dbReference type="ARBA" id="ARBA00003535"/>
    </source>
</evidence>
<evidence type="ECO:0000313" key="12">
    <source>
        <dbReference type="EMBL" id="MFC5542497.1"/>
    </source>
</evidence>
<comment type="similarity">
    <text evidence="3">Belongs to the nitronate monooxygenase family. NMO class I subfamily.</text>
</comment>
<evidence type="ECO:0000256" key="7">
    <source>
        <dbReference type="ARBA" id="ARBA00022643"/>
    </source>
</evidence>
<evidence type="ECO:0000256" key="10">
    <source>
        <dbReference type="ARBA" id="ARBA00031155"/>
    </source>
</evidence>
<comment type="catalytic activity">
    <reaction evidence="11">
        <text>3 propionate 3-nitronate + 3 O2 + H2O = 3 3-oxopropanoate + 2 nitrate + nitrite + H2O2 + 3 H(+)</text>
        <dbReference type="Rhea" id="RHEA:57332"/>
        <dbReference type="ChEBI" id="CHEBI:15377"/>
        <dbReference type="ChEBI" id="CHEBI:15378"/>
        <dbReference type="ChEBI" id="CHEBI:15379"/>
        <dbReference type="ChEBI" id="CHEBI:16240"/>
        <dbReference type="ChEBI" id="CHEBI:16301"/>
        <dbReference type="ChEBI" id="CHEBI:17632"/>
        <dbReference type="ChEBI" id="CHEBI:33190"/>
        <dbReference type="ChEBI" id="CHEBI:136067"/>
    </reaction>
</comment>